<protein>
    <submittedName>
        <fullName evidence="1">Uncharacterized protein</fullName>
    </submittedName>
</protein>
<sequence length="60" mass="7077">MDEKQGEQDDQGDHQRTLKVTHLVSIVLQFYQPKPLLSSHQLEQRQHQLHIQYDLSGLQL</sequence>
<name>A0A0A9FS04_ARUDO</name>
<reference evidence="1" key="2">
    <citation type="journal article" date="2015" name="Data Brief">
        <title>Shoot transcriptome of the giant reed, Arundo donax.</title>
        <authorList>
            <person name="Barrero R.A."/>
            <person name="Guerrero F.D."/>
            <person name="Moolhuijzen P."/>
            <person name="Goolsby J.A."/>
            <person name="Tidwell J."/>
            <person name="Bellgard S.E."/>
            <person name="Bellgard M.I."/>
        </authorList>
    </citation>
    <scope>NUCLEOTIDE SEQUENCE</scope>
    <source>
        <tissue evidence="1">Shoot tissue taken approximately 20 cm above the soil surface</tissue>
    </source>
</reference>
<reference evidence="1" key="1">
    <citation type="submission" date="2014-09" db="EMBL/GenBank/DDBJ databases">
        <authorList>
            <person name="Magalhaes I.L.F."/>
            <person name="Oliveira U."/>
            <person name="Santos F.R."/>
            <person name="Vidigal T.H.D.A."/>
            <person name="Brescovit A.D."/>
            <person name="Santos A.J."/>
        </authorList>
    </citation>
    <scope>NUCLEOTIDE SEQUENCE</scope>
    <source>
        <tissue evidence="1">Shoot tissue taken approximately 20 cm above the soil surface</tissue>
    </source>
</reference>
<organism evidence="1">
    <name type="scientific">Arundo donax</name>
    <name type="common">Giant reed</name>
    <name type="synonym">Donax arundinaceus</name>
    <dbReference type="NCBI Taxonomy" id="35708"/>
    <lineage>
        <taxon>Eukaryota</taxon>
        <taxon>Viridiplantae</taxon>
        <taxon>Streptophyta</taxon>
        <taxon>Embryophyta</taxon>
        <taxon>Tracheophyta</taxon>
        <taxon>Spermatophyta</taxon>
        <taxon>Magnoliopsida</taxon>
        <taxon>Liliopsida</taxon>
        <taxon>Poales</taxon>
        <taxon>Poaceae</taxon>
        <taxon>PACMAD clade</taxon>
        <taxon>Arundinoideae</taxon>
        <taxon>Arundineae</taxon>
        <taxon>Arundo</taxon>
    </lineage>
</organism>
<dbReference type="EMBL" id="GBRH01182286">
    <property type="protein sequence ID" value="JAE15610.1"/>
    <property type="molecule type" value="Transcribed_RNA"/>
</dbReference>
<dbReference type="AlphaFoldDB" id="A0A0A9FS04"/>
<evidence type="ECO:0000313" key="1">
    <source>
        <dbReference type="EMBL" id="JAE15610.1"/>
    </source>
</evidence>
<accession>A0A0A9FS04</accession>
<proteinExistence type="predicted"/>